<evidence type="ECO:0000313" key="2">
    <source>
        <dbReference type="EMBL" id="BCR91834.1"/>
    </source>
</evidence>
<dbReference type="RefSeq" id="XP_043140356.1">
    <property type="nucleotide sequence ID" value="XM_043283036.1"/>
</dbReference>
<feature type="chain" id="PRO_5030885036" evidence="1">
    <location>
        <begin position="25"/>
        <end position="101"/>
    </location>
</feature>
<keyword evidence="3" id="KW-1185">Reference proteome</keyword>
<evidence type="ECO:0000313" key="3">
    <source>
        <dbReference type="Proteomes" id="UP000637239"/>
    </source>
</evidence>
<dbReference type="KEGG" id="ache:ACHE_70677A"/>
<gene>
    <name evidence="2" type="ORF">ACHE_70677A</name>
</gene>
<evidence type="ECO:0000256" key="1">
    <source>
        <dbReference type="SAM" id="SignalP"/>
    </source>
</evidence>
<keyword evidence="1" id="KW-0732">Signal</keyword>
<accession>A0A7R7ZSM2</accession>
<name>A0A7R7ZSM2_ASPCH</name>
<proteinExistence type="predicted"/>
<protein>
    <submittedName>
        <fullName evidence="2">Uncharacterized protein</fullName>
    </submittedName>
</protein>
<dbReference type="AlphaFoldDB" id="A0A7R7ZSM2"/>
<dbReference type="GeneID" id="66986192"/>
<dbReference type="Proteomes" id="UP000637239">
    <property type="component" value="Chromosome 7"/>
</dbReference>
<reference evidence="2" key="2">
    <citation type="submission" date="2021-02" db="EMBL/GenBank/DDBJ databases">
        <title>Aspergillus chevalieri M1 genome sequence.</title>
        <authorList>
            <person name="Kadooka C."/>
            <person name="Mori K."/>
            <person name="Futagami T."/>
        </authorList>
    </citation>
    <scope>NUCLEOTIDE SEQUENCE</scope>
    <source>
        <strain evidence="2">M1</strain>
    </source>
</reference>
<organism evidence="2 3">
    <name type="scientific">Aspergillus chevalieri</name>
    <name type="common">Eurotium chevalieri</name>
    <dbReference type="NCBI Taxonomy" id="182096"/>
    <lineage>
        <taxon>Eukaryota</taxon>
        <taxon>Fungi</taxon>
        <taxon>Dikarya</taxon>
        <taxon>Ascomycota</taxon>
        <taxon>Pezizomycotina</taxon>
        <taxon>Eurotiomycetes</taxon>
        <taxon>Eurotiomycetidae</taxon>
        <taxon>Eurotiales</taxon>
        <taxon>Aspergillaceae</taxon>
        <taxon>Aspergillus</taxon>
        <taxon>Aspergillus subgen. Aspergillus</taxon>
    </lineage>
</organism>
<dbReference type="EMBL" id="AP024422">
    <property type="protein sequence ID" value="BCR91834.1"/>
    <property type="molecule type" value="Genomic_DNA"/>
</dbReference>
<feature type="signal peptide" evidence="1">
    <location>
        <begin position="1"/>
        <end position="24"/>
    </location>
</feature>
<sequence length="101" mass="11102">MGSPWYSRLLLVLAKQFLPRTCHSLVSSRLTRSPVQDQEEEIAQLLGSLDLVLSQEPWAPVAALSPLPVPWGLLPGLGVLVPLSKAHWEDLLLAPVHLKIP</sequence>
<reference evidence="2" key="1">
    <citation type="submission" date="2021-01" db="EMBL/GenBank/DDBJ databases">
        <authorList>
            <consortium name="Aspergillus chevalieri M1 genome sequencing consortium"/>
            <person name="Kazuki M."/>
            <person name="Futagami T."/>
        </authorList>
    </citation>
    <scope>NUCLEOTIDE SEQUENCE</scope>
    <source>
        <strain evidence="2">M1</strain>
    </source>
</reference>